<accession>A0A2M8WRJ7</accession>
<gene>
    <name evidence="1" type="ORF">CLV34_2133</name>
</gene>
<dbReference type="AlphaFoldDB" id="A0A2M8WRJ7"/>
<organism evidence="1 2">
    <name type="scientific">Luteimicrobium subarcticum</name>
    <dbReference type="NCBI Taxonomy" id="620910"/>
    <lineage>
        <taxon>Bacteria</taxon>
        <taxon>Bacillati</taxon>
        <taxon>Actinomycetota</taxon>
        <taxon>Actinomycetes</taxon>
        <taxon>Micrococcales</taxon>
        <taxon>Luteimicrobium</taxon>
    </lineage>
</organism>
<dbReference type="PANTHER" id="PTHR38733:SF1">
    <property type="entry name" value="TYPE IV METHYL-DIRECTED RESTRICTION ENZYME ECOKMCRBC"/>
    <property type="match status" value="1"/>
</dbReference>
<dbReference type="Pfam" id="PF10117">
    <property type="entry name" value="McrBC"/>
    <property type="match status" value="1"/>
</dbReference>
<evidence type="ECO:0000313" key="1">
    <source>
        <dbReference type="EMBL" id="PJI93557.1"/>
    </source>
</evidence>
<dbReference type="EMBL" id="PGTZ01000008">
    <property type="protein sequence ID" value="PJI93557.1"/>
    <property type="molecule type" value="Genomic_DNA"/>
</dbReference>
<name>A0A2M8WRJ7_9MICO</name>
<dbReference type="Proteomes" id="UP000231586">
    <property type="component" value="Unassembled WGS sequence"/>
</dbReference>
<dbReference type="RefSeq" id="WP_157803799.1">
    <property type="nucleotide sequence ID" value="NZ_PGTZ01000008.1"/>
</dbReference>
<protein>
    <submittedName>
        <fullName evidence="1">5-methylcytosine-specific restriction enzyme subunit McrC</fullName>
    </submittedName>
</protein>
<sequence>MRIEISENDTNNLSRAMSSDHAAALAATGLMDVSPSGVGMWRLATATNRVGAVRIGDLDVVVRPKATFGSVLFMLGYARDPGFTADEVDGLDADDVWPAVAETLVRLAERALRQGVLQGYVTREESLAVLRGRMRAADQVARRPGMLLPLEVTFDEYEVDIPENRIVRAALRRMALVPRLDRPLRARLAHLAGRLDGASDLVPGAPLPQWSPSRANSRYQPALRLGEQVLRSVGLSTTAGGASVAAFVVDMAVVFEDFVTVALREAFGVLSPLGRTVGQFGAWLDERSRVRARPDVVHTVRGVPRLVLDAKYKLGYSDGSYPTADVYQLHAYCTALGLLRGYLVYAGSRRVGAAPVEHRVLNTEIDVVQWPLDVSVPPAQLVAQVAELAAASVDVTAARTPATDAPG</sequence>
<evidence type="ECO:0000313" key="2">
    <source>
        <dbReference type="Proteomes" id="UP000231586"/>
    </source>
</evidence>
<dbReference type="PANTHER" id="PTHR38733">
    <property type="entry name" value="PROTEIN MCRC"/>
    <property type="match status" value="1"/>
</dbReference>
<reference evidence="1 2" key="1">
    <citation type="submission" date="2017-11" db="EMBL/GenBank/DDBJ databases">
        <title>Genomic Encyclopedia of Archaeal and Bacterial Type Strains, Phase II (KMG-II): From Individual Species to Whole Genera.</title>
        <authorList>
            <person name="Goeker M."/>
        </authorList>
    </citation>
    <scope>NUCLEOTIDE SEQUENCE [LARGE SCALE GENOMIC DNA]</scope>
    <source>
        <strain evidence="1 2">DSM 22413</strain>
    </source>
</reference>
<comment type="caution">
    <text evidence="1">The sequence shown here is derived from an EMBL/GenBank/DDBJ whole genome shotgun (WGS) entry which is preliminary data.</text>
</comment>
<keyword evidence="2" id="KW-1185">Reference proteome</keyword>
<dbReference type="InterPro" id="IPR019292">
    <property type="entry name" value="McrC"/>
</dbReference>
<proteinExistence type="predicted"/>
<dbReference type="OrthoDB" id="5148566at2"/>